<dbReference type="SUPFAM" id="SSF55681">
    <property type="entry name" value="Class II aaRS and biotin synthetases"/>
    <property type="match status" value="1"/>
</dbReference>
<dbReference type="Gene3D" id="3.30.930.10">
    <property type="entry name" value="Bira Bifunctional Protein, Domain 2"/>
    <property type="match status" value="1"/>
</dbReference>
<evidence type="ECO:0000256" key="2">
    <source>
        <dbReference type="ARBA" id="ARBA00022598"/>
    </source>
</evidence>
<dbReference type="InterPro" id="IPR045864">
    <property type="entry name" value="aa-tRNA-synth_II/BPL/LPL"/>
</dbReference>
<evidence type="ECO:0000256" key="1">
    <source>
        <dbReference type="ARBA" id="ARBA00008226"/>
    </source>
</evidence>
<feature type="domain" description="Aminoacyl-transfer RNA synthetases class-II family profile" evidence="9">
    <location>
        <begin position="46"/>
        <end position="242"/>
    </location>
</feature>
<dbReference type="SMART" id="SM00896">
    <property type="entry name" value="FDX-ACB"/>
    <property type="match status" value="1"/>
</dbReference>
<keyword evidence="6" id="KW-0809">Transit peptide</keyword>
<dbReference type="SUPFAM" id="SSF54991">
    <property type="entry name" value="Anticodon-binding domain of PheRS"/>
    <property type="match status" value="1"/>
</dbReference>
<evidence type="ECO:0000313" key="11">
    <source>
        <dbReference type="EMBL" id="MFC7274812.1"/>
    </source>
</evidence>
<dbReference type="InterPro" id="IPR006195">
    <property type="entry name" value="aa-tRNA-synth_II"/>
</dbReference>
<keyword evidence="2" id="KW-0436">Ligase</keyword>
<evidence type="ECO:0000256" key="4">
    <source>
        <dbReference type="ARBA" id="ARBA00022840"/>
    </source>
</evidence>
<dbReference type="Pfam" id="PF01409">
    <property type="entry name" value="tRNA-synt_2d"/>
    <property type="match status" value="1"/>
</dbReference>
<keyword evidence="12" id="KW-1185">Reference proteome</keyword>
<dbReference type="Gene3D" id="3.30.70.380">
    <property type="entry name" value="Ferrodoxin-fold anticodon-binding domain"/>
    <property type="match status" value="1"/>
</dbReference>
<evidence type="ECO:0000313" key="12">
    <source>
        <dbReference type="Proteomes" id="UP001596548"/>
    </source>
</evidence>
<gene>
    <name evidence="11" type="ORF">ACFQS1_12525</name>
</gene>
<dbReference type="InterPro" id="IPR036690">
    <property type="entry name" value="Fdx_antiC-bd_sf"/>
</dbReference>
<feature type="domain" description="FDX-ACB" evidence="10">
    <location>
        <begin position="260"/>
        <end position="366"/>
    </location>
</feature>
<dbReference type="PROSITE" id="PS51447">
    <property type="entry name" value="FDX_ACB"/>
    <property type="match status" value="1"/>
</dbReference>
<evidence type="ECO:0000256" key="8">
    <source>
        <dbReference type="ARBA" id="ARBA00031194"/>
    </source>
</evidence>
<evidence type="ECO:0000256" key="5">
    <source>
        <dbReference type="ARBA" id="ARBA00022917"/>
    </source>
</evidence>
<keyword evidence="4" id="KW-0067">ATP-binding</keyword>
<reference evidence="12" key="1">
    <citation type="journal article" date="2019" name="Int. J. Syst. Evol. Microbiol.">
        <title>The Global Catalogue of Microorganisms (GCM) 10K type strain sequencing project: providing services to taxonomists for standard genome sequencing and annotation.</title>
        <authorList>
            <consortium name="The Broad Institute Genomics Platform"/>
            <consortium name="The Broad Institute Genome Sequencing Center for Infectious Disease"/>
            <person name="Wu L."/>
            <person name="Ma J."/>
        </authorList>
    </citation>
    <scope>NUCLEOTIDE SEQUENCE [LARGE SCALE GENOMIC DNA]</scope>
    <source>
        <strain evidence="12">XZYJT-10</strain>
    </source>
</reference>
<evidence type="ECO:0000256" key="3">
    <source>
        <dbReference type="ARBA" id="ARBA00022741"/>
    </source>
</evidence>
<protein>
    <recommendedName>
        <fullName evidence="8">Phenylalanyl-tRNA synthetase</fullName>
    </recommendedName>
</protein>
<evidence type="ECO:0000259" key="10">
    <source>
        <dbReference type="PROSITE" id="PS51447"/>
    </source>
</evidence>
<organism evidence="11 12">
    <name type="scientific">Paractinoplanes rhizophilus</name>
    <dbReference type="NCBI Taxonomy" id="1416877"/>
    <lineage>
        <taxon>Bacteria</taxon>
        <taxon>Bacillati</taxon>
        <taxon>Actinomycetota</taxon>
        <taxon>Actinomycetes</taxon>
        <taxon>Micromonosporales</taxon>
        <taxon>Micromonosporaceae</taxon>
        <taxon>Paractinoplanes</taxon>
    </lineage>
</organism>
<evidence type="ECO:0000256" key="7">
    <source>
        <dbReference type="ARBA" id="ARBA00023146"/>
    </source>
</evidence>
<proteinExistence type="inferred from homology"/>
<keyword evidence="5" id="KW-0648">Protein biosynthesis</keyword>
<keyword evidence="7" id="KW-0030">Aminoacyl-tRNA synthetase</keyword>
<keyword evidence="3" id="KW-0547">Nucleotide-binding</keyword>
<name>A0ABW2HNL1_9ACTN</name>
<dbReference type="RefSeq" id="WP_378967207.1">
    <property type="nucleotide sequence ID" value="NZ_JBHTBJ010000007.1"/>
</dbReference>
<dbReference type="PROSITE" id="PS50862">
    <property type="entry name" value="AA_TRNA_LIGASE_II"/>
    <property type="match status" value="1"/>
</dbReference>
<dbReference type="EMBL" id="JBHTBJ010000007">
    <property type="protein sequence ID" value="MFC7274812.1"/>
    <property type="molecule type" value="Genomic_DNA"/>
</dbReference>
<dbReference type="InterPro" id="IPR005121">
    <property type="entry name" value="Fdx_antiC-bd"/>
</dbReference>
<evidence type="ECO:0000259" key="9">
    <source>
        <dbReference type="PROSITE" id="PS50862"/>
    </source>
</evidence>
<comment type="caution">
    <text evidence="11">The sequence shown here is derived from an EMBL/GenBank/DDBJ whole genome shotgun (WGS) entry which is preliminary data.</text>
</comment>
<accession>A0ABW2HNL1</accession>
<sequence length="366" mass="38831">MPHLTPGELAADLAVRDLTDPAQGPHAIQLLVSSILSAVAARWPAAPLIVHRGERIVDVADNYDRLGYAPTAAARDARYTRYVAPDRMLRSQTSALIPGALREVRSAPVLIACPGVVYRRDAIDRLHTGTPHQLDLWALDTGAGLLDLAGVALDAALPGVAWRTRPATHPYTTGGLEIEAPAPAVGPPSRLGGDWVEVGECGVAAAHVLRRPGVTGLALGLGLDRLLMLRKGIDDIRLLRSPDPRVARQMTGLAPYRPVSPQPPACRDLSVALPAGVTTEDLGDRVRSLLGEDAGLVEEVTIRSVTPAGSLPPSSRARLGLAEGEANVLLRVVLRDLTAALPKERANALRDRLWTGLMGDRAPSPR</sequence>
<comment type="similarity">
    <text evidence="1">Belongs to the class-II aminoacyl-tRNA synthetase family.</text>
</comment>
<dbReference type="InterPro" id="IPR002319">
    <property type="entry name" value="Phenylalanyl-tRNA_Synthase"/>
</dbReference>
<dbReference type="Proteomes" id="UP001596548">
    <property type="component" value="Unassembled WGS sequence"/>
</dbReference>
<evidence type="ECO:0000256" key="6">
    <source>
        <dbReference type="ARBA" id="ARBA00022946"/>
    </source>
</evidence>